<dbReference type="EMBL" id="JABTTQ020003493">
    <property type="protein sequence ID" value="KAK6116343.1"/>
    <property type="molecule type" value="Genomic_DNA"/>
</dbReference>
<evidence type="ECO:0000259" key="1">
    <source>
        <dbReference type="Pfam" id="PF13456"/>
    </source>
</evidence>
<name>A0ABR0U1I4_REHGL</name>
<evidence type="ECO:0000313" key="2">
    <source>
        <dbReference type="EMBL" id="KAK6116343.1"/>
    </source>
</evidence>
<organism evidence="2 3">
    <name type="scientific">Rehmannia glutinosa</name>
    <name type="common">Chinese foxglove</name>
    <dbReference type="NCBI Taxonomy" id="99300"/>
    <lineage>
        <taxon>Eukaryota</taxon>
        <taxon>Viridiplantae</taxon>
        <taxon>Streptophyta</taxon>
        <taxon>Embryophyta</taxon>
        <taxon>Tracheophyta</taxon>
        <taxon>Spermatophyta</taxon>
        <taxon>Magnoliopsida</taxon>
        <taxon>eudicotyledons</taxon>
        <taxon>Gunneridae</taxon>
        <taxon>Pentapetalae</taxon>
        <taxon>asterids</taxon>
        <taxon>lamiids</taxon>
        <taxon>Lamiales</taxon>
        <taxon>Orobanchaceae</taxon>
        <taxon>Rehmannieae</taxon>
        <taxon>Rehmannia</taxon>
    </lineage>
</organism>
<feature type="domain" description="RNase H type-1" evidence="1">
    <location>
        <begin position="162"/>
        <end position="221"/>
    </location>
</feature>
<accession>A0ABR0U1I4</accession>
<keyword evidence="3" id="KW-1185">Reference proteome</keyword>
<sequence>MIGCLPRVKFWKDHWVPDLPNFRILTPQGDWSDYLMVRDLMNDDSPCWNIERLNEMFNPQEIRAIRAIPLIANMRQTRSCGTTRRMEFIVSSSGIRWRRKFKRALTVSHLRLRRIAKSGNGLGILEINEHVATSNACPSNALRRTGADAWEQPPTTQFKMINSDASTMQEQGTWIGVIRRDHNGCAIECLSRRLPEDMEVVTAEAIACKKGFALLWTLDFRT</sequence>
<reference evidence="2 3" key="1">
    <citation type="journal article" date="2021" name="Comput. Struct. Biotechnol. J.">
        <title>De novo genome assembly of the potent medicinal plant Rehmannia glutinosa using nanopore technology.</title>
        <authorList>
            <person name="Ma L."/>
            <person name="Dong C."/>
            <person name="Song C."/>
            <person name="Wang X."/>
            <person name="Zheng X."/>
            <person name="Niu Y."/>
            <person name="Chen S."/>
            <person name="Feng W."/>
        </authorList>
    </citation>
    <scope>NUCLEOTIDE SEQUENCE [LARGE SCALE GENOMIC DNA]</scope>
    <source>
        <strain evidence="2">DH-2019</strain>
    </source>
</reference>
<protein>
    <recommendedName>
        <fullName evidence="1">RNase H type-1 domain-containing protein</fullName>
    </recommendedName>
</protein>
<evidence type="ECO:0000313" key="3">
    <source>
        <dbReference type="Proteomes" id="UP001318860"/>
    </source>
</evidence>
<gene>
    <name evidence="2" type="ORF">DH2020_049805</name>
</gene>
<dbReference type="Proteomes" id="UP001318860">
    <property type="component" value="Unassembled WGS sequence"/>
</dbReference>
<dbReference type="InterPro" id="IPR002156">
    <property type="entry name" value="RNaseH_domain"/>
</dbReference>
<comment type="caution">
    <text evidence="2">The sequence shown here is derived from an EMBL/GenBank/DDBJ whole genome shotgun (WGS) entry which is preliminary data.</text>
</comment>
<proteinExistence type="predicted"/>
<dbReference type="Pfam" id="PF13456">
    <property type="entry name" value="RVT_3"/>
    <property type="match status" value="1"/>
</dbReference>